<sequence length="229" mass="25776">MNATLDSIVRVGCCIELDSISGSNEEGKKFSNAFDNQAKIQRQLPFLGLIYVLCKYPHVQEKVVQEIKKSATEKEYDATDITNITATVSAVTLEKMQYLHAALIETLRLYPAVPVDGKISFLDDALPDGFSVNKGDMVCYQPYAIGRMRFICGDDAEEYKPERRLDGNGLFRQERPFILAAFQDRLPAWGSSLLTGRLKIFSAVLLHYFVFKSSDDKKTVNDRTTINLT</sequence>
<evidence type="ECO:0008006" key="8">
    <source>
        <dbReference type="Google" id="ProtNLM"/>
    </source>
</evidence>
<dbReference type="InterPro" id="IPR036396">
    <property type="entry name" value="Cyt_P450_sf"/>
</dbReference>
<organism evidence="6 7">
    <name type="scientific">Datura stramonium</name>
    <name type="common">Jimsonweed</name>
    <name type="synonym">Common thornapple</name>
    <dbReference type="NCBI Taxonomy" id="4076"/>
    <lineage>
        <taxon>Eukaryota</taxon>
        <taxon>Viridiplantae</taxon>
        <taxon>Streptophyta</taxon>
        <taxon>Embryophyta</taxon>
        <taxon>Tracheophyta</taxon>
        <taxon>Spermatophyta</taxon>
        <taxon>Magnoliopsida</taxon>
        <taxon>eudicotyledons</taxon>
        <taxon>Gunneridae</taxon>
        <taxon>Pentapetalae</taxon>
        <taxon>asterids</taxon>
        <taxon>lamiids</taxon>
        <taxon>Solanales</taxon>
        <taxon>Solanaceae</taxon>
        <taxon>Solanoideae</taxon>
        <taxon>Datureae</taxon>
        <taxon>Datura</taxon>
    </lineage>
</organism>
<evidence type="ECO:0000313" key="6">
    <source>
        <dbReference type="EMBL" id="MCD7467626.1"/>
    </source>
</evidence>
<comment type="caution">
    <text evidence="6">The sequence shown here is derived from an EMBL/GenBank/DDBJ whole genome shotgun (WGS) entry which is preliminary data.</text>
</comment>
<keyword evidence="3" id="KW-0479">Metal-binding</keyword>
<accession>A0ABS8T9V8</accession>
<comment type="similarity">
    <text evidence="2">Belongs to the cytochrome P450 family.</text>
</comment>
<name>A0ABS8T9V8_DATST</name>
<comment type="cofactor">
    <cofactor evidence="1">
        <name>heme</name>
        <dbReference type="ChEBI" id="CHEBI:30413"/>
    </cofactor>
</comment>
<evidence type="ECO:0000256" key="3">
    <source>
        <dbReference type="ARBA" id="ARBA00022723"/>
    </source>
</evidence>
<evidence type="ECO:0000256" key="2">
    <source>
        <dbReference type="ARBA" id="ARBA00010617"/>
    </source>
</evidence>
<evidence type="ECO:0000256" key="4">
    <source>
        <dbReference type="ARBA" id="ARBA00023002"/>
    </source>
</evidence>
<evidence type="ECO:0000313" key="7">
    <source>
        <dbReference type="Proteomes" id="UP000823775"/>
    </source>
</evidence>
<evidence type="ECO:0000256" key="1">
    <source>
        <dbReference type="ARBA" id="ARBA00001971"/>
    </source>
</evidence>
<keyword evidence="4" id="KW-0560">Oxidoreductase</keyword>
<proteinExistence type="inferred from homology"/>
<dbReference type="Pfam" id="PF00067">
    <property type="entry name" value="p450"/>
    <property type="match status" value="1"/>
</dbReference>
<dbReference type="InterPro" id="IPR001128">
    <property type="entry name" value="Cyt_P450"/>
</dbReference>
<keyword evidence="5" id="KW-0408">Iron</keyword>
<protein>
    <recommendedName>
        <fullName evidence="8">Cytochrome P450</fullName>
    </recommendedName>
</protein>
<evidence type="ECO:0000256" key="5">
    <source>
        <dbReference type="ARBA" id="ARBA00023004"/>
    </source>
</evidence>
<keyword evidence="7" id="KW-1185">Reference proteome</keyword>
<dbReference type="PANTHER" id="PTHR24296">
    <property type="entry name" value="CYTOCHROME P450"/>
    <property type="match status" value="1"/>
</dbReference>
<reference evidence="6 7" key="1">
    <citation type="journal article" date="2021" name="BMC Genomics">
        <title>Datura genome reveals duplications of psychoactive alkaloid biosynthetic genes and high mutation rate following tissue culture.</title>
        <authorList>
            <person name="Rajewski A."/>
            <person name="Carter-House D."/>
            <person name="Stajich J."/>
            <person name="Litt A."/>
        </authorList>
    </citation>
    <scope>NUCLEOTIDE SEQUENCE [LARGE SCALE GENOMIC DNA]</scope>
    <source>
        <strain evidence="6">AR-01</strain>
    </source>
</reference>
<dbReference type="Gene3D" id="1.10.630.10">
    <property type="entry name" value="Cytochrome P450"/>
    <property type="match status" value="1"/>
</dbReference>
<gene>
    <name evidence="6" type="ORF">HAX54_005169</name>
</gene>
<dbReference type="Proteomes" id="UP000823775">
    <property type="component" value="Unassembled WGS sequence"/>
</dbReference>
<dbReference type="EMBL" id="JACEIK010001251">
    <property type="protein sequence ID" value="MCD7467626.1"/>
    <property type="molecule type" value="Genomic_DNA"/>
</dbReference>
<dbReference type="SUPFAM" id="SSF48264">
    <property type="entry name" value="Cytochrome P450"/>
    <property type="match status" value="1"/>
</dbReference>